<gene>
    <name evidence="6" type="ORF">NRP21_20735</name>
</gene>
<dbReference type="InterPro" id="IPR036390">
    <property type="entry name" value="WH_DNA-bd_sf"/>
</dbReference>
<dbReference type="SUPFAM" id="SSF46785">
    <property type="entry name" value="Winged helix' DNA-binding domain"/>
    <property type="match status" value="1"/>
</dbReference>
<keyword evidence="2" id="KW-0238">DNA-binding</keyword>
<dbReference type="SMART" id="SM00346">
    <property type="entry name" value="HTH_ICLR"/>
    <property type="match status" value="1"/>
</dbReference>
<accession>A0ABT1X8P7</accession>
<dbReference type="Gene3D" id="3.30.450.40">
    <property type="match status" value="2"/>
</dbReference>
<keyword evidence="3" id="KW-0804">Transcription</keyword>
<dbReference type="Pfam" id="PF01614">
    <property type="entry name" value="IclR_C"/>
    <property type="match status" value="2"/>
</dbReference>
<evidence type="ECO:0000259" key="4">
    <source>
        <dbReference type="PROSITE" id="PS51077"/>
    </source>
</evidence>
<dbReference type="InterPro" id="IPR050707">
    <property type="entry name" value="HTH_MetabolicPath_Reg"/>
</dbReference>
<dbReference type="PROSITE" id="PS51077">
    <property type="entry name" value="HTH_ICLR"/>
    <property type="match status" value="1"/>
</dbReference>
<evidence type="ECO:0000313" key="7">
    <source>
        <dbReference type="Proteomes" id="UP001524642"/>
    </source>
</evidence>
<dbReference type="Proteomes" id="UP001524642">
    <property type="component" value="Unassembled WGS sequence"/>
</dbReference>
<dbReference type="Gene3D" id="1.10.10.10">
    <property type="entry name" value="Winged helix-like DNA-binding domain superfamily/Winged helix DNA-binding domain"/>
    <property type="match status" value="1"/>
</dbReference>
<evidence type="ECO:0000259" key="5">
    <source>
        <dbReference type="PROSITE" id="PS51078"/>
    </source>
</evidence>
<evidence type="ECO:0000256" key="3">
    <source>
        <dbReference type="ARBA" id="ARBA00023163"/>
    </source>
</evidence>
<dbReference type="EMBL" id="JANJOU010000021">
    <property type="protein sequence ID" value="MCR0984488.1"/>
    <property type="molecule type" value="Genomic_DNA"/>
</dbReference>
<reference evidence="6 7" key="1">
    <citation type="submission" date="2022-06" db="EMBL/GenBank/DDBJ databases">
        <title>Roseomonas CN29.</title>
        <authorList>
            <person name="Cheng Y."/>
            <person name="He X."/>
        </authorList>
    </citation>
    <scope>NUCLEOTIDE SEQUENCE [LARGE SCALE GENOMIC DNA]</scope>
    <source>
        <strain evidence="6 7">CN29</strain>
    </source>
</reference>
<dbReference type="InterPro" id="IPR029016">
    <property type="entry name" value="GAF-like_dom_sf"/>
</dbReference>
<dbReference type="Pfam" id="PF09339">
    <property type="entry name" value="HTH_IclR"/>
    <property type="match status" value="1"/>
</dbReference>
<dbReference type="SUPFAM" id="SSF55781">
    <property type="entry name" value="GAF domain-like"/>
    <property type="match status" value="1"/>
</dbReference>
<protein>
    <submittedName>
        <fullName evidence="6">IclR family transcriptional regulator</fullName>
    </submittedName>
</protein>
<comment type="caution">
    <text evidence="6">The sequence shown here is derived from an EMBL/GenBank/DDBJ whole genome shotgun (WGS) entry which is preliminary data.</text>
</comment>
<dbReference type="InterPro" id="IPR014757">
    <property type="entry name" value="Tscrpt_reg_IclR_C"/>
</dbReference>
<feature type="domain" description="IclR-ED" evidence="5">
    <location>
        <begin position="74"/>
        <end position="231"/>
    </location>
</feature>
<feature type="domain" description="HTH iclR-type" evidence="4">
    <location>
        <begin position="12"/>
        <end position="73"/>
    </location>
</feature>
<organism evidence="6 7">
    <name type="scientific">Roseomonas populi</name>
    <dbReference type="NCBI Taxonomy" id="3121582"/>
    <lineage>
        <taxon>Bacteria</taxon>
        <taxon>Pseudomonadati</taxon>
        <taxon>Pseudomonadota</taxon>
        <taxon>Alphaproteobacteria</taxon>
        <taxon>Acetobacterales</taxon>
        <taxon>Roseomonadaceae</taxon>
        <taxon>Roseomonas</taxon>
    </lineage>
</organism>
<evidence type="ECO:0000256" key="1">
    <source>
        <dbReference type="ARBA" id="ARBA00023015"/>
    </source>
</evidence>
<sequence length="231" mass="24463">MANTAPATKPPSGVLDRALLVLACFTDAHPRLHLRELAALSGLDKATLLRILGTFIAHGYLRREADGRYAPGPAPLRLGALYAATHDVTARLMPVLQAVMERTGESAAFYQRDGDDRLCLCRVNAPRSLRHQVEPGERLPLSAGGAAAHVLLAGTGSPTPLAETLQHQGWLSTAGERDPGLASIAIPVRENDGTFLGALVVSGPISRQTEEGFAEARAIAAPLLREQGFLS</sequence>
<keyword evidence="1" id="KW-0805">Transcription regulation</keyword>
<dbReference type="RefSeq" id="WP_257718142.1">
    <property type="nucleotide sequence ID" value="NZ_JANJOU010000021.1"/>
</dbReference>
<dbReference type="InterPro" id="IPR036388">
    <property type="entry name" value="WH-like_DNA-bd_sf"/>
</dbReference>
<keyword evidence="7" id="KW-1185">Reference proteome</keyword>
<name>A0ABT1X8P7_9PROT</name>
<dbReference type="InterPro" id="IPR005471">
    <property type="entry name" value="Tscrpt_reg_IclR_N"/>
</dbReference>
<dbReference type="PANTHER" id="PTHR30136">
    <property type="entry name" value="HELIX-TURN-HELIX TRANSCRIPTIONAL REGULATOR, ICLR FAMILY"/>
    <property type="match status" value="1"/>
</dbReference>
<evidence type="ECO:0000313" key="6">
    <source>
        <dbReference type="EMBL" id="MCR0984488.1"/>
    </source>
</evidence>
<dbReference type="PROSITE" id="PS51078">
    <property type="entry name" value="ICLR_ED"/>
    <property type="match status" value="1"/>
</dbReference>
<dbReference type="PANTHER" id="PTHR30136:SF39">
    <property type="entry name" value="TRANSCRIPTIONAL REGULATORY PROTEIN"/>
    <property type="match status" value="1"/>
</dbReference>
<proteinExistence type="predicted"/>
<evidence type="ECO:0000256" key="2">
    <source>
        <dbReference type="ARBA" id="ARBA00023125"/>
    </source>
</evidence>